<feature type="compositionally biased region" description="Basic and acidic residues" evidence="1">
    <location>
        <begin position="192"/>
        <end position="202"/>
    </location>
</feature>
<dbReference type="Gene3D" id="1.10.260.40">
    <property type="entry name" value="lambda repressor-like DNA-binding domains"/>
    <property type="match status" value="1"/>
</dbReference>
<name>A0A1Y0CEJ8_9MYCO</name>
<keyword evidence="3" id="KW-1185">Reference proteome</keyword>
<protein>
    <submittedName>
        <fullName evidence="2">Uncharacterized protein</fullName>
    </submittedName>
</protein>
<evidence type="ECO:0000313" key="3">
    <source>
        <dbReference type="Proteomes" id="UP000195331"/>
    </source>
</evidence>
<evidence type="ECO:0000313" key="2">
    <source>
        <dbReference type="EMBL" id="ART73552.1"/>
    </source>
</evidence>
<gene>
    <name evidence="2" type="ORF">BTO20_11205</name>
</gene>
<dbReference type="Proteomes" id="UP000195331">
    <property type="component" value="Chromosome"/>
</dbReference>
<dbReference type="GO" id="GO:0003677">
    <property type="term" value="F:DNA binding"/>
    <property type="evidence" value="ECO:0007669"/>
    <property type="project" value="InterPro"/>
</dbReference>
<dbReference type="InterPro" id="IPR010982">
    <property type="entry name" value="Lambda_DNA-bd_dom_sf"/>
</dbReference>
<feature type="region of interest" description="Disordered" evidence="1">
    <location>
        <begin position="136"/>
        <end position="202"/>
    </location>
</feature>
<accession>A0A1Y0CEJ8</accession>
<evidence type="ECO:0000256" key="1">
    <source>
        <dbReference type="SAM" id="MobiDB-lite"/>
    </source>
</evidence>
<reference evidence="2 3" key="1">
    <citation type="submission" date="2017-04" db="EMBL/GenBank/DDBJ databases">
        <title>Whole Genome Sequence of 1,4-Dioxane Degrading Bacterium Mycobacterium dioxanotrophicus PH-06.</title>
        <authorList>
            <person name="He Y."/>
        </authorList>
    </citation>
    <scope>NUCLEOTIDE SEQUENCE [LARGE SCALE GENOMIC DNA]</scope>
    <source>
        <strain evidence="2 3">PH-06</strain>
    </source>
</reference>
<feature type="region of interest" description="Disordered" evidence="1">
    <location>
        <begin position="1"/>
        <end position="55"/>
    </location>
</feature>
<dbReference type="AlphaFoldDB" id="A0A1Y0CEJ8"/>
<dbReference type="EMBL" id="CP020809">
    <property type="protein sequence ID" value="ART73552.1"/>
    <property type="molecule type" value="Genomic_DNA"/>
</dbReference>
<organism evidence="2 3">
    <name type="scientific">Mycobacterium dioxanotrophicus</name>
    <dbReference type="NCBI Taxonomy" id="482462"/>
    <lineage>
        <taxon>Bacteria</taxon>
        <taxon>Bacillati</taxon>
        <taxon>Actinomycetota</taxon>
        <taxon>Actinomycetes</taxon>
        <taxon>Mycobacteriales</taxon>
        <taxon>Mycobacteriaceae</taxon>
        <taxon>Mycobacterium</taxon>
    </lineage>
</organism>
<dbReference type="KEGG" id="mdx:BTO20_11205"/>
<feature type="compositionally biased region" description="Basic and acidic residues" evidence="1">
    <location>
        <begin position="1"/>
        <end position="27"/>
    </location>
</feature>
<proteinExistence type="predicted"/>
<sequence length="202" mass="22615">MFARQHVDVTENSGTRKDWPFGPELKRHRERAGLSQREASRRTAPPGSDKPAVSAGRWAQLETGWQINKGTLIPIGTTAATVAAAARAVQWDVDDALQIAGFRREHLPAPPPEPTIARYSDDELISEVNRRLKEARNVMETASQTRTPRETRQDEEVDLGARTSESTDAGETRGRDTANEIHDRFRRAVRTKAGEHPPRLHE</sequence>
<feature type="compositionally biased region" description="Basic and acidic residues" evidence="1">
    <location>
        <begin position="170"/>
        <end position="183"/>
    </location>
</feature>